<feature type="domain" description="RNA polymerase sigma-70 region 2" evidence="6">
    <location>
        <begin position="21"/>
        <end position="89"/>
    </location>
</feature>
<accession>A0A6J5QHU9</accession>
<dbReference type="InterPro" id="IPR039425">
    <property type="entry name" value="RNA_pol_sigma-70-like"/>
</dbReference>
<keyword evidence="5" id="KW-0804">Transcription</keyword>
<dbReference type="InterPro" id="IPR013325">
    <property type="entry name" value="RNA_pol_sigma_r2"/>
</dbReference>
<dbReference type="EMBL" id="LR797505">
    <property type="protein sequence ID" value="CAB4221808.1"/>
    <property type="molecule type" value="Genomic_DNA"/>
</dbReference>
<dbReference type="GO" id="GO:0016987">
    <property type="term" value="F:sigma factor activity"/>
    <property type="evidence" value="ECO:0007669"/>
    <property type="project" value="UniProtKB-KW"/>
</dbReference>
<dbReference type="InterPro" id="IPR036388">
    <property type="entry name" value="WH-like_DNA-bd_sf"/>
</dbReference>
<keyword evidence="3" id="KW-0731">Sigma factor</keyword>
<evidence type="ECO:0000313" key="9">
    <source>
        <dbReference type="EMBL" id="CAB4190303.1"/>
    </source>
</evidence>
<dbReference type="EMBL" id="LR796996">
    <property type="protein sequence ID" value="CAB4180728.1"/>
    <property type="molecule type" value="Genomic_DNA"/>
</dbReference>
<dbReference type="InterPro" id="IPR013324">
    <property type="entry name" value="RNA_pol_sigma_r3/r4-like"/>
</dbReference>
<dbReference type="GO" id="GO:0000428">
    <property type="term" value="C:DNA-directed RNA polymerase complex"/>
    <property type="evidence" value="ECO:0007669"/>
    <property type="project" value="UniProtKB-KW"/>
</dbReference>
<sequence>MTNDELMELAATGDQAAFGTLVERHGGRLVGWISASVGCDPSLDAEDVAQETWLRVIRGAGGYQPRGQFVAWLYRMARNILMDAAKIRRRSALGHVEANGDDWSQLDVVATDDEAVTDVVDRRDVLRQIEGVLEYLDAGQVEVLRGVAEGESLSEIAARMGVGLPTTKGRWRLAKEKIRRRLVKCDA</sequence>
<evidence type="ECO:0000256" key="1">
    <source>
        <dbReference type="ARBA" id="ARBA00010641"/>
    </source>
</evidence>
<evidence type="ECO:0000256" key="3">
    <source>
        <dbReference type="ARBA" id="ARBA00023082"/>
    </source>
</evidence>
<proteinExistence type="inferred from homology"/>
<evidence type="ECO:0000256" key="2">
    <source>
        <dbReference type="ARBA" id="ARBA00023015"/>
    </source>
</evidence>
<dbReference type="Gene3D" id="1.10.1740.10">
    <property type="match status" value="1"/>
</dbReference>
<dbReference type="SUPFAM" id="SSF88946">
    <property type="entry name" value="Sigma2 domain of RNA polymerase sigma factors"/>
    <property type="match status" value="1"/>
</dbReference>
<gene>
    <name evidence="8" type="ORF">UFOVP1045_95</name>
    <name evidence="9" type="ORF">UFOVP1194_49</name>
    <name evidence="10" type="ORF">UFOVP1641_45</name>
    <name evidence="7" type="ORF">UFOVP466_48</name>
</gene>
<name>A0A6J5QHU9_9CAUD</name>
<dbReference type="InterPro" id="IPR014284">
    <property type="entry name" value="RNA_pol_sigma-70_dom"/>
</dbReference>
<comment type="similarity">
    <text evidence="1">Belongs to the sigma-70 factor family. ECF subfamily.</text>
</comment>
<dbReference type="InterPro" id="IPR007627">
    <property type="entry name" value="RNA_pol_sigma70_r2"/>
</dbReference>
<dbReference type="Pfam" id="PF04542">
    <property type="entry name" value="Sigma70_r2"/>
    <property type="match status" value="1"/>
</dbReference>
<dbReference type="EMBL" id="LR797152">
    <property type="protein sequence ID" value="CAB4190303.1"/>
    <property type="molecule type" value="Genomic_DNA"/>
</dbReference>
<organism evidence="8">
    <name type="scientific">uncultured Caudovirales phage</name>
    <dbReference type="NCBI Taxonomy" id="2100421"/>
    <lineage>
        <taxon>Viruses</taxon>
        <taxon>Duplodnaviria</taxon>
        <taxon>Heunggongvirae</taxon>
        <taxon>Uroviricota</taxon>
        <taxon>Caudoviricetes</taxon>
        <taxon>Peduoviridae</taxon>
        <taxon>Maltschvirus</taxon>
        <taxon>Maltschvirus maltsch</taxon>
    </lineage>
</organism>
<dbReference type="SUPFAM" id="SSF88659">
    <property type="entry name" value="Sigma3 and sigma4 domains of RNA polymerase sigma factors"/>
    <property type="match status" value="1"/>
</dbReference>
<dbReference type="GO" id="GO:0003677">
    <property type="term" value="F:DNA binding"/>
    <property type="evidence" value="ECO:0007669"/>
    <property type="project" value="UniProtKB-KW"/>
</dbReference>
<dbReference type="EMBL" id="LR796439">
    <property type="protein sequence ID" value="CAB4144553.1"/>
    <property type="molecule type" value="Genomic_DNA"/>
</dbReference>
<dbReference type="Gene3D" id="1.10.10.10">
    <property type="entry name" value="Winged helix-like DNA-binding domain superfamily/Winged helix DNA-binding domain"/>
    <property type="match status" value="1"/>
</dbReference>
<evidence type="ECO:0000313" key="8">
    <source>
        <dbReference type="EMBL" id="CAB4180728.1"/>
    </source>
</evidence>
<keyword evidence="4" id="KW-0238">DNA-binding</keyword>
<dbReference type="NCBIfam" id="TIGR02937">
    <property type="entry name" value="sigma70-ECF"/>
    <property type="match status" value="1"/>
</dbReference>
<evidence type="ECO:0000313" key="7">
    <source>
        <dbReference type="EMBL" id="CAB4144553.1"/>
    </source>
</evidence>
<dbReference type="PANTHER" id="PTHR43133">
    <property type="entry name" value="RNA POLYMERASE ECF-TYPE SIGMA FACTO"/>
    <property type="match status" value="1"/>
</dbReference>
<keyword evidence="2" id="KW-0805">Transcription regulation</keyword>
<evidence type="ECO:0000313" key="10">
    <source>
        <dbReference type="EMBL" id="CAB4221808.1"/>
    </source>
</evidence>
<evidence type="ECO:0000256" key="5">
    <source>
        <dbReference type="ARBA" id="ARBA00023163"/>
    </source>
</evidence>
<evidence type="ECO:0000259" key="6">
    <source>
        <dbReference type="Pfam" id="PF04542"/>
    </source>
</evidence>
<keyword evidence="8" id="KW-0240">DNA-directed RNA polymerase</keyword>
<dbReference type="PANTHER" id="PTHR43133:SF8">
    <property type="entry name" value="RNA POLYMERASE SIGMA FACTOR HI_1459-RELATED"/>
    <property type="match status" value="1"/>
</dbReference>
<protein>
    <submittedName>
        <fullName evidence="8">RpoE DNA-directed RNA polymerase specialized sigma subunit, sigma24 homolog</fullName>
    </submittedName>
</protein>
<reference evidence="8" key="1">
    <citation type="submission" date="2020-05" db="EMBL/GenBank/DDBJ databases">
        <authorList>
            <person name="Chiriac C."/>
            <person name="Salcher M."/>
            <person name="Ghai R."/>
            <person name="Kavagutti S V."/>
        </authorList>
    </citation>
    <scope>NUCLEOTIDE SEQUENCE</scope>
</reference>
<evidence type="ECO:0000256" key="4">
    <source>
        <dbReference type="ARBA" id="ARBA00023125"/>
    </source>
</evidence>
<dbReference type="GO" id="GO:0006352">
    <property type="term" value="P:DNA-templated transcription initiation"/>
    <property type="evidence" value="ECO:0007669"/>
    <property type="project" value="InterPro"/>
</dbReference>